<sequence length="285" mass="32306">MNHFFKNRNAVIATQHHKEKVIAPMLEKELGIKATVPPDFDTDIFGTFTRDIERMGNQLEAARFKALKALEITGETIVVATEGSFSPHPEIPFIPCHKEIVIFIDIENNLEIIGQIFSTETNYAHKIVKSVDEAWQFAHQVGFPEHGLIVMTPESDRESKHIFKGITSESELQSALTYIIERSPTHTAHIETDMRAMYNPTRMKNIEKATHDLINNIQHICPSCSTPGFQLSEHKKGLLCANCYLPTSAIKSLIYKCRKCGFTEEKLFPDNLQYADPAQCLYCNP</sequence>
<name>K9W0K7_9CYAN</name>
<evidence type="ECO:0000259" key="1">
    <source>
        <dbReference type="Pfam" id="PF20376"/>
    </source>
</evidence>
<dbReference type="Pfam" id="PF20376">
    <property type="entry name" value="DUF6671"/>
    <property type="match status" value="1"/>
</dbReference>
<dbReference type="Proteomes" id="UP000010472">
    <property type="component" value="Chromosome"/>
</dbReference>
<dbReference type="RefSeq" id="WP_015203061.1">
    <property type="nucleotide sequence ID" value="NC_019753.1"/>
</dbReference>
<dbReference type="EMBL" id="CP003620">
    <property type="protein sequence ID" value="AFZ12945.1"/>
    <property type="molecule type" value="Genomic_DNA"/>
</dbReference>
<dbReference type="STRING" id="1173022.Cri9333_2067"/>
<dbReference type="KEGG" id="cep:Cri9333_2067"/>
<dbReference type="HOGENOM" id="CLU_066202_0_0_3"/>
<dbReference type="OrthoDB" id="9793837at2"/>
<gene>
    <name evidence="2" type="ORF">Cri9333_2067</name>
</gene>
<accession>K9W0K7</accession>
<reference evidence="2 3" key="1">
    <citation type="submission" date="2012-06" db="EMBL/GenBank/DDBJ databases">
        <title>Finished chromosome of genome of Crinalium epipsammum PCC 9333.</title>
        <authorList>
            <consortium name="US DOE Joint Genome Institute"/>
            <person name="Gugger M."/>
            <person name="Coursin T."/>
            <person name="Rippka R."/>
            <person name="Tandeau De Marsac N."/>
            <person name="Huntemann M."/>
            <person name="Wei C.-L."/>
            <person name="Han J."/>
            <person name="Detter J.C."/>
            <person name="Han C."/>
            <person name="Tapia R."/>
            <person name="Davenport K."/>
            <person name="Daligault H."/>
            <person name="Erkkila T."/>
            <person name="Gu W."/>
            <person name="Munk A.C.C."/>
            <person name="Teshima H."/>
            <person name="Xu Y."/>
            <person name="Chain P."/>
            <person name="Chen A."/>
            <person name="Krypides N."/>
            <person name="Mavromatis K."/>
            <person name="Markowitz V."/>
            <person name="Szeto E."/>
            <person name="Ivanova N."/>
            <person name="Mikhailova N."/>
            <person name="Ovchinnikova G."/>
            <person name="Pagani I."/>
            <person name="Pati A."/>
            <person name="Goodwin L."/>
            <person name="Peters L."/>
            <person name="Pitluck S."/>
            <person name="Woyke T."/>
            <person name="Kerfeld C."/>
        </authorList>
    </citation>
    <scope>NUCLEOTIDE SEQUENCE [LARGE SCALE GENOMIC DNA]</scope>
    <source>
        <strain evidence="2 3">PCC 9333</strain>
    </source>
</reference>
<protein>
    <recommendedName>
        <fullName evidence="1">DUF6671 domain-containing protein</fullName>
    </recommendedName>
</protein>
<keyword evidence="3" id="KW-1185">Reference proteome</keyword>
<dbReference type="PATRIC" id="fig|1173022.3.peg.2231"/>
<evidence type="ECO:0000313" key="2">
    <source>
        <dbReference type="EMBL" id="AFZ12945.1"/>
    </source>
</evidence>
<dbReference type="AlphaFoldDB" id="K9W0K7"/>
<proteinExistence type="predicted"/>
<evidence type="ECO:0000313" key="3">
    <source>
        <dbReference type="Proteomes" id="UP000010472"/>
    </source>
</evidence>
<dbReference type="InterPro" id="IPR046612">
    <property type="entry name" value="DUF6671"/>
</dbReference>
<dbReference type="eggNOG" id="ENOG502Z86U">
    <property type="taxonomic scope" value="Bacteria"/>
</dbReference>
<organism evidence="2 3">
    <name type="scientific">Crinalium epipsammum PCC 9333</name>
    <dbReference type="NCBI Taxonomy" id="1173022"/>
    <lineage>
        <taxon>Bacteria</taxon>
        <taxon>Bacillati</taxon>
        <taxon>Cyanobacteriota</taxon>
        <taxon>Cyanophyceae</taxon>
        <taxon>Gomontiellales</taxon>
        <taxon>Gomontiellaceae</taxon>
        <taxon>Crinalium</taxon>
    </lineage>
</organism>
<feature type="domain" description="DUF6671" evidence="1">
    <location>
        <begin position="65"/>
        <end position="285"/>
    </location>
</feature>